<dbReference type="EMBL" id="BJWL01000022">
    <property type="protein sequence ID" value="GFZ11338.1"/>
    <property type="molecule type" value="Genomic_DNA"/>
</dbReference>
<dbReference type="Proteomes" id="UP000585474">
    <property type="component" value="Unassembled WGS sequence"/>
</dbReference>
<name>A0A7J0GKS3_9ERIC</name>
<gene>
    <name evidence="2" type="ORF">Acr_22g0007360</name>
</gene>
<proteinExistence type="predicted"/>
<sequence>MSKLGTVATIDSHHYLQDAIVQRARNNNCVGSLDEGQQPTVIPKDVKGQKLGNCAMGGRRVEVTYTAIRTPRLQTFAKPFLMALHSSNRLDSRETCRETPYAPKTPRHKGGQIEGWIMEPTLPSREGRDKRQHKTHVSMDSRSDTETMATSKQRMSPEQTKSRVDLPDTLNTKLKQEGDLRAKLNGRKQSCSCELNGPHRLQRTKGENDGPLEPHGCFDMLGVFVKSRGLELKWFDKLLAGSIENFHQLTESFVAQFVINTRVPKGVEECSEELTMASYMLGLTPRERSGVRPVERRCQVGREGHGNTCSGEGPFKKRKENTVDYGIRARQGINVIFKESIYKVLTLDPRQTLLQETQTHGSGFQETQPKVEMLVP</sequence>
<accession>A0A7J0GKS3</accession>
<comment type="caution">
    <text evidence="2">The sequence shown here is derived from an EMBL/GenBank/DDBJ whole genome shotgun (WGS) entry which is preliminary data.</text>
</comment>
<organism evidence="2 3">
    <name type="scientific">Actinidia rufa</name>
    <dbReference type="NCBI Taxonomy" id="165716"/>
    <lineage>
        <taxon>Eukaryota</taxon>
        <taxon>Viridiplantae</taxon>
        <taxon>Streptophyta</taxon>
        <taxon>Embryophyta</taxon>
        <taxon>Tracheophyta</taxon>
        <taxon>Spermatophyta</taxon>
        <taxon>Magnoliopsida</taxon>
        <taxon>eudicotyledons</taxon>
        <taxon>Gunneridae</taxon>
        <taxon>Pentapetalae</taxon>
        <taxon>asterids</taxon>
        <taxon>Ericales</taxon>
        <taxon>Actinidiaceae</taxon>
        <taxon>Actinidia</taxon>
    </lineage>
</organism>
<protein>
    <submittedName>
        <fullName evidence="2">Uncharacterized protein</fullName>
    </submittedName>
</protein>
<reference evidence="2 3" key="1">
    <citation type="submission" date="2019-07" db="EMBL/GenBank/DDBJ databases">
        <title>De Novo Assembly of kiwifruit Actinidia rufa.</title>
        <authorList>
            <person name="Sugita-Konishi S."/>
            <person name="Sato K."/>
            <person name="Mori E."/>
            <person name="Abe Y."/>
            <person name="Kisaki G."/>
            <person name="Hamano K."/>
            <person name="Suezawa K."/>
            <person name="Otani M."/>
            <person name="Fukuda T."/>
            <person name="Manabe T."/>
            <person name="Gomi K."/>
            <person name="Tabuchi M."/>
            <person name="Akimitsu K."/>
            <person name="Kataoka I."/>
        </authorList>
    </citation>
    <scope>NUCLEOTIDE SEQUENCE [LARGE SCALE GENOMIC DNA]</scope>
    <source>
        <strain evidence="3">cv. Fuchu</strain>
    </source>
</reference>
<evidence type="ECO:0000256" key="1">
    <source>
        <dbReference type="SAM" id="MobiDB-lite"/>
    </source>
</evidence>
<evidence type="ECO:0000313" key="2">
    <source>
        <dbReference type="EMBL" id="GFZ11338.1"/>
    </source>
</evidence>
<keyword evidence="3" id="KW-1185">Reference proteome</keyword>
<feature type="compositionally biased region" description="Polar residues" evidence="1">
    <location>
        <begin position="146"/>
        <end position="159"/>
    </location>
</feature>
<evidence type="ECO:0000313" key="3">
    <source>
        <dbReference type="Proteomes" id="UP000585474"/>
    </source>
</evidence>
<dbReference type="AlphaFoldDB" id="A0A7J0GKS3"/>
<feature type="region of interest" description="Disordered" evidence="1">
    <location>
        <begin position="91"/>
        <end position="181"/>
    </location>
</feature>